<dbReference type="STRING" id="1661398.A0A482VTL6"/>
<evidence type="ECO:0000256" key="1">
    <source>
        <dbReference type="SAM" id="Phobius"/>
    </source>
</evidence>
<protein>
    <submittedName>
        <fullName evidence="2">Uncharacterized protein</fullName>
    </submittedName>
</protein>
<dbReference type="EMBL" id="QDEB01063338">
    <property type="protein sequence ID" value="RZC36301.1"/>
    <property type="molecule type" value="Genomic_DNA"/>
</dbReference>
<dbReference type="Proteomes" id="UP000292052">
    <property type="component" value="Unassembled WGS sequence"/>
</dbReference>
<comment type="caution">
    <text evidence="2">The sequence shown here is derived from an EMBL/GenBank/DDBJ whole genome shotgun (WGS) entry which is preliminary data.</text>
</comment>
<sequence length="53" mass="5901">MRLAARQMSVISGPPRVRISFVEKVLHGLAITGSMMIIPCFVLANIKNYKARD</sequence>
<evidence type="ECO:0000313" key="3">
    <source>
        <dbReference type="Proteomes" id="UP000292052"/>
    </source>
</evidence>
<gene>
    <name evidence="2" type="ORF">BDFB_006436</name>
</gene>
<dbReference type="PANTHER" id="PTHR16717:SF5">
    <property type="entry name" value="CYTOCHROME C OXIDASE SUBUNIT 8, ISOFORM A"/>
    <property type="match status" value="1"/>
</dbReference>
<dbReference type="InterPro" id="IPR003205">
    <property type="entry name" value="Cyt_c_oxidase_su8"/>
</dbReference>
<keyword evidence="1" id="KW-0812">Transmembrane</keyword>
<dbReference type="GO" id="GO:0006123">
    <property type="term" value="P:mitochondrial electron transport, cytochrome c to oxygen"/>
    <property type="evidence" value="ECO:0007669"/>
    <property type="project" value="InterPro"/>
</dbReference>
<dbReference type="GO" id="GO:0045277">
    <property type="term" value="C:respiratory chain complex IV"/>
    <property type="evidence" value="ECO:0007669"/>
    <property type="project" value="TreeGrafter"/>
</dbReference>
<dbReference type="GO" id="GO:0005739">
    <property type="term" value="C:mitochondrion"/>
    <property type="evidence" value="ECO:0007669"/>
    <property type="project" value="TreeGrafter"/>
</dbReference>
<dbReference type="UniPathway" id="UPA00705"/>
<dbReference type="PANTHER" id="PTHR16717">
    <property type="entry name" value="CYTOCHROME C OXIDASE POLYPEPTIDE VIII"/>
    <property type="match status" value="1"/>
</dbReference>
<proteinExistence type="predicted"/>
<reference evidence="2 3" key="1">
    <citation type="submission" date="2017-03" db="EMBL/GenBank/DDBJ databases">
        <title>Genome of the blue death feigning beetle - Asbolus verrucosus.</title>
        <authorList>
            <person name="Rider S.D."/>
        </authorList>
    </citation>
    <scope>NUCLEOTIDE SEQUENCE [LARGE SCALE GENOMIC DNA]</scope>
    <source>
        <strain evidence="2">Butters</strain>
        <tissue evidence="2">Head and leg muscle</tissue>
    </source>
</reference>
<keyword evidence="1" id="KW-0472">Membrane</keyword>
<name>A0A482VTL6_ASBVE</name>
<keyword evidence="1" id="KW-1133">Transmembrane helix</keyword>
<dbReference type="AlphaFoldDB" id="A0A482VTL6"/>
<feature type="transmembrane region" description="Helical" evidence="1">
    <location>
        <begin position="25"/>
        <end position="46"/>
    </location>
</feature>
<evidence type="ECO:0000313" key="2">
    <source>
        <dbReference type="EMBL" id="RZC36301.1"/>
    </source>
</evidence>
<keyword evidence="3" id="KW-1185">Reference proteome</keyword>
<organism evidence="2 3">
    <name type="scientific">Asbolus verrucosus</name>
    <name type="common">Desert ironclad beetle</name>
    <dbReference type="NCBI Taxonomy" id="1661398"/>
    <lineage>
        <taxon>Eukaryota</taxon>
        <taxon>Metazoa</taxon>
        <taxon>Ecdysozoa</taxon>
        <taxon>Arthropoda</taxon>
        <taxon>Hexapoda</taxon>
        <taxon>Insecta</taxon>
        <taxon>Pterygota</taxon>
        <taxon>Neoptera</taxon>
        <taxon>Endopterygota</taxon>
        <taxon>Coleoptera</taxon>
        <taxon>Polyphaga</taxon>
        <taxon>Cucujiformia</taxon>
        <taxon>Tenebrionidae</taxon>
        <taxon>Pimeliinae</taxon>
        <taxon>Asbolus</taxon>
    </lineage>
</organism>
<dbReference type="OrthoDB" id="6093252at2759"/>
<dbReference type="Pfam" id="PF02285">
    <property type="entry name" value="COX8"/>
    <property type="match status" value="1"/>
</dbReference>
<accession>A0A482VTL6</accession>